<evidence type="ECO:0000313" key="3">
    <source>
        <dbReference type="Proteomes" id="UP000756132"/>
    </source>
</evidence>
<accession>A0A9Q8PGF5</accession>
<name>A0A9Q8PGF5_PASFU</name>
<dbReference type="AlphaFoldDB" id="A0A9Q8PGF5"/>
<dbReference type="OrthoDB" id="3643063at2759"/>
<feature type="region of interest" description="Disordered" evidence="1">
    <location>
        <begin position="53"/>
        <end position="88"/>
    </location>
</feature>
<proteinExistence type="predicted"/>
<dbReference type="RefSeq" id="XP_047766330.1">
    <property type="nucleotide sequence ID" value="XM_047908808.1"/>
</dbReference>
<organism evidence="2 3">
    <name type="scientific">Passalora fulva</name>
    <name type="common">Tomato leaf mold</name>
    <name type="synonym">Cladosporium fulvum</name>
    <dbReference type="NCBI Taxonomy" id="5499"/>
    <lineage>
        <taxon>Eukaryota</taxon>
        <taxon>Fungi</taxon>
        <taxon>Dikarya</taxon>
        <taxon>Ascomycota</taxon>
        <taxon>Pezizomycotina</taxon>
        <taxon>Dothideomycetes</taxon>
        <taxon>Dothideomycetidae</taxon>
        <taxon>Mycosphaerellales</taxon>
        <taxon>Mycosphaerellaceae</taxon>
        <taxon>Fulvia</taxon>
    </lineage>
</organism>
<feature type="compositionally biased region" description="Polar residues" evidence="1">
    <location>
        <begin position="53"/>
        <end position="65"/>
    </location>
</feature>
<reference evidence="2" key="2">
    <citation type="journal article" date="2022" name="Microb. Genom.">
        <title>A chromosome-scale genome assembly of the tomato pathogen Cladosporium fulvum reveals a compartmentalized genome architecture and the presence of a dispensable chromosome.</title>
        <authorList>
            <person name="Zaccaron A.Z."/>
            <person name="Chen L.H."/>
            <person name="Samaras A."/>
            <person name="Stergiopoulos I."/>
        </authorList>
    </citation>
    <scope>NUCLEOTIDE SEQUENCE</scope>
    <source>
        <strain evidence="2">Race5_Kim</strain>
    </source>
</reference>
<protein>
    <recommendedName>
        <fullName evidence="4">F-box domain-containing protein</fullName>
    </recommendedName>
</protein>
<dbReference type="KEGG" id="ffu:CLAFUR5_09660"/>
<evidence type="ECO:0000313" key="2">
    <source>
        <dbReference type="EMBL" id="UJO21964.1"/>
    </source>
</evidence>
<dbReference type="Proteomes" id="UP000756132">
    <property type="component" value="Chromosome 9"/>
</dbReference>
<evidence type="ECO:0008006" key="4">
    <source>
        <dbReference type="Google" id="ProtNLM"/>
    </source>
</evidence>
<sequence length="372" mass="41670">MCDRPEQLNDGMNSARLGTPMYRTGLDENLRSQLMREGRCFACRQRGHRISDNRCSTYPAMSSTHDPPIRPLRQSNDTENSEDPEPKANAMQEVTTTVELIERVLVQLPPDQLLKIGRTCKQFDSILKTSPTVQLALWQRASSNTTPSSWIWDGSKILADQDAKDFANANPATQQEERKIYAINPLLLRLPVTDPRPPTLHFLTKPLPRAFAVRLSFAKRNIDNATNHVLTRMDGAKIQQLPPYATCPSMQLTDPPVCKIIVVVSAECSSFVQMDMNGMPRLMNRKLERCTIEKEAGMLFRDVVEVLKGGSGGNRGTSRSNGLSGDVLSHLELPGGFPITETEMREYKVDLEKTTKIQKFKEEMAALVGARD</sequence>
<keyword evidence="3" id="KW-1185">Reference proteome</keyword>
<dbReference type="EMBL" id="CP090171">
    <property type="protein sequence ID" value="UJO21964.1"/>
    <property type="molecule type" value="Genomic_DNA"/>
</dbReference>
<evidence type="ECO:0000256" key="1">
    <source>
        <dbReference type="SAM" id="MobiDB-lite"/>
    </source>
</evidence>
<reference evidence="2" key="1">
    <citation type="submission" date="2021-12" db="EMBL/GenBank/DDBJ databases">
        <authorList>
            <person name="Zaccaron A."/>
            <person name="Stergiopoulos I."/>
        </authorList>
    </citation>
    <scope>NUCLEOTIDE SEQUENCE</scope>
    <source>
        <strain evidence="2">Race5_Kim</strain>
    </source>
</reference>
<gene>
    <name evidence="2" type="ORF">CLAFUR5_09660</name>
</gene>
<feature type="region of interest" description="Disordered" evidence="1">
    <location>
        <begin position="1"/>
        <end position="20"/>
    </location>
</feature>
<dbReference type="GeneID" id="71989538"/>